<dbReference type="Proteomes" id="UP000033452">
    <property type="component" value="Unassembled WGS sequence"/>
</dbReference>
<evidence type="ECO:0000259" key="1">
    <source>
        <dbReference type="Pfam" id="PF17891"/>
    </source>
</evidence>
<protein>
    <recommendedName>
        <fullName evidence="1">Mu-like prophage FluMu N-terminal domain-containing protein</fullName>
    </recommendedName>
</protein>
<dbReference type="RefSeq" id="WP_046005786.1">
    <property type="nucleotide sequence ID" value="NZ_JXYA01000034.1"/>
</dbReference>
<evidence type="ECO:0000313" key="3">
    <source>
        <dbReference type="Proteomes" id="UP000033452"/>
    </source>
</evidence>
<organism evidence="2 3">
    <name type="scientific">Pseudoalteromonas rubra</name>
    <dbReference type="NCBI Taxonomy" id="43658"/>
    <lineage>
        <taxon>Bacteria</taxon>
        <taxon>Pseudomonadati</taxon>
        <taxon>Pseudomonadota</taxon>
        <taxon>Gammaproteobacteria</taxon>
        <taxon>Alteromonadales</taxon>
        <taxon>Pseudoalteromonadaceae</taxon>
        <taxon>Pseudoalteromonas</taxon>
    </lineage>
</organism>
<sequence length="140" mass="15356">MANQPIQHVCIVSQQPDGYRRAGITLTRGENKHQVTEPQLETLKADSRLTVQIMSADENANATPHLEPGGVGSTIKLDLSNAPDELAHIIAAIHELKPSKKPTVDELAFEVDGVDGEQKPTAQQRDDAWSWYQNHVVSAE</sequence>
<dbReference type="Pfam" id="PF17891">
    <property type="entry name" value="FluMu_N"/>
    <property type="match status" value="1"/>
</dbReference>
<name>A0A0F4QIY2_9GAMM</name>
<comment type="caution">
    <text evidence="2">The sequence shown here is derived from an EMBL/GenBank/DDBJ whole genome shotgun (WGS) entry which is preliminary data.</text>
</comment>
<evidence type="ECO:0000313" key="2">
    <source>
        <dbReference type="EMBL" id="KJZ07586.1"/>
    </source>
</evidence>
<dbReference type="AlphaFoldDB" id="A0A0F4QIY2"/>
<dbReference type="InterPro" id="IPR041227">
    <property type="entry name" value="FluMu_N"/>
</dbReference>
<dbReference type="Gene3D" id="3.40.5.80">
    <property type="match status" value="1"/>
</dbReference>
<keyword evidence="3" id="KW-1185">Reference proteome</keyword>
<accession>A0A0F4QIY2</accession>
<reference evidence="2 3" key="1">
    <citation type="journal article" date="2015" name="BMC Genomics">
        <title>Genome mining reveals unlocked bioactive potential of marine Gram-negative bacteria.</title>
        <authorList>
            <person name="Machado H."/>
            <person name="Sonnenschein E.C."/>
            <person name="Melchiorsen J."/>
            <person name="Gram L."/>
        </authorList>
    </citation>
    <scope>NUCLEOTIDE SEQUENCE [LARGE SCALE GENOMIC DNA]</scope>
    <source>
        <strain evidence="2 3">S2471</strain>
    </source>
</reference>
<dbReference type="SUPFAM" id="SSF160059">
    <property type="entry name" value="PriA/YqbF domain"/>
    <property type="match status" value="1"/>
</dbReference>
<dbReference type="EMBL" id="JXYA01000034">
    <property type="protein sequence ID" value="KJZ07586.1"/>
    <property type="molecule type" value="Genomic_DNA"/>
</dbReference>
<dbReference type="PATRIC" id="fig|43658.5.peg.3155"/>
<dbReference type="OrthoDB" id="6289755at2"/>
<feature type="domain" description="Mu-like prophage FluMu N-terminal" evidence="1">
    <location>
        <begin position="9"/>
        <end position="56"/>
    </location>
</feature>
<gene>
    <name evidence="2" type="ORF">TW77_14915</name>
</gene>
<proteinExistence type="predicted"/>